<dbReference type="GO" id="GO:0008820">
    <property type="term" value="F:cobinamide phosphate guanylyltransferase activity"/>
    <property type="evidence" value="ECO:0007669"/>
    <property type="project" value="UniProtKB-EC"/>
</dbReference>
<comment type="pathway">
    <text evidence="6">Cofactor biosynthesis; adenosylcobalamin biosynthesis; adenosylcobalamin from cob(II)yrinate a,c-diamide: step 5/7.</text>
</comment>
<protein>
    <recommendedName>
        <fullName evidence="16">Adenosylcobinamide kinase</fullName>
        <ecNumber evidence="8">2.7.1.156</ecNumber>
        <ecNumber evidence="9">2.7.7.62</ecNumber>
    </recommendedName>
    <alternativeName>
        <fullName evidence="17">Adenosylcobinamide-phosphate guanylyltransferase</fullName>
    </alternativeName>
</protein>
<keyword evidence="19" id="KW-1185">Reference proteome</keyword>
<dbReference type="GO" id="GO:0043752">
    <property type="term" value="F:adenosylcobinamide kinase activity"/>
    <property type="evidence" value="ECO:0007669"/>
    <property type="project" value="UniProtKB-EC"/>
</dbReference>
<evidence type="ECO:0000256" key="17">
    <source>
        <dbReference type="ARBA" id="ARBA00030571"/>
    </source>
</evidence>
<dbReference type="EC" id="2.7.1.156" evidence="8"/>
<evidence type="ECO:0000256" key="8">
    <source>
        <dbReference type="ARBA" id="ARBA00012016"/>
    </source>
</evidence>
<keyword evidence="13 18" id="KW-0418">Kinase</keyword>
<dbReference type="EC" id="2.7.7.62" evidence="9"/>
<keyword evidence="10" id="KW-0169">Cobalamin biosynthesis</keyword>
<accession>A0ABW2RJL0</accession>
<dbReference type="NCBIfam" id="NF004469">
    <property type="entry name" value="PRK05800.1"/>
    <property type="match status" value="1"/>
</dbReference>
<comment type="similarity">
    <text evidence="7">Belongs to the CobU/CobP family.</text>
</comment>
<keyword evidence="18" id="KW-0548">Nucleotidyltransferase</keyword>
<evidence type="ECO:0000313" key="18">
    <source>
        <dbReference type="EMBL" id="MFC7441219.1"/>
    </source>
</evidence>
<dbReference type="EMBL" id="JBHTBW010000021">
    <property type="protein sequence ID" value="MFC7441219.1"/>
    <property type="molecule type" value="Genomic_DNA"/>
</dbReference>
<evidence type="ECO:0000313" key="19">
    <source>
        <dbReference type="Proteomes" id="UP001596500"/>
    </source>
</evidence>
<dbReference type="PANTHER" id="PTHR34848">
    <property type="match status" value="1"/>
</dbReference>
<evidence type="ECO:0000256" key="2">
    <source>
        <dbReference type="ARBA" id="ARBA00000711"/>
    </source>
</evidence>
<evidence type="ECO:0000256" key="16">
    <source>
        <dbReference type="ARBA" id="ARBA00029570"/>
    </source>
</evidence>
<evidence type="ECO:0000256" key="3">
    <source>
        <dbReference type="ARBA" id="ARBA00001522"/>
    </source>
</evidence>
<dbReference type="InterPro" id="IPR027417">
    <property type="entry name" value="P-loop_NTPase"/>
</dbReference>
<evidence type="ECO:0000256" key="12">
    <source>
        <dbReference type="ARBA" id="ARBA00022741"/>
    </source>
</evidence>
<keyword evidence="15" id="KW-0342">GTP-binding</keyword>
<comment type="catalytic activity">
    <reaction evidence="2">
        <text>adenosylcob(III)inamide phosphate + GTP + H(+) = adenosylcob(III)inamide-GDP + diphosphate</text>
        <dbReference type="Rhea" id="RHEA:22712"/>
        <dbReference type="ChEBI" id="CHEBI:15378"/>
        <dbReference type="ChEBI" id="CHEBI:33019"/>
        <dbReference type="ChEBI" id="CHEBI:37565"/>
        <dbReference type="ChEBI" id="CHEBI:58502"/>
        <dbReference type="ChEBI" id="CHEBI:60487"/>
        <dbReference type="EC" id="2.7.7.62"/>
    </reaction>
</comment>
<evidence type="ECO:0000256" key="11">
    <source>
        <dbReference type="ARBA" id="ARBA00022679"/>
    </source>
</evidence>
<evidence type="ECO:0000256" key="5">
    <source>
        <dbReference type="ARBA" id="ARBA00004692"/>
    </source>
</evidence>
<evidence type="ECO:0000256" key="4">
    <source>
        <dbReference type="ARBA" id="ARBA00003889"/>
    </source>
</evidence>
<evidence type="ECO:0000256" key="7">
    <source>
        <dbReference type="ARBA" id="ARBA00007490"/>
    </source>
</evidence>
<evidence type="ECO:0000256" key="14">
    <source>
        <dbReference type="ARBA" id="ARBA00022840"/>
    </source>
</evidence>
<sequence length="182" mass="19968">MGIRLITGGVRSGKSRFAESLCMESGKPVVYVATSQVSDDEMKARVLAHQQRRPSGWLVKEEAFNLAAVLADVPCGSQLLLDSLTAWVTNVLAKPPHDEGGDPVIWRAQMLAQVESHTHEWLRQWSGRDAVIVTDEVGLGGIAMHPVSRCFQDALGWVNQEVAKQADEVWMVVAGVPWRVKG</sequence>
<evidence type="ECO:0000256" key="15">
    <source>
        <dbReference type="ARBA" id="ARBA00023134"/>
    </source>
</evidence>
<proteinExistence type="inferred from homology"/>
<dbReference type="CDD" id="cd00544">
    <property type="entry name" value="CobU"/>
    <property type="match status" value="1"/>
</dbReference>
<evidence type="ECO:0000256" key="10">
    <source>
        <dbReference type="ARBA" id="ARBA00022573"/>
    </source>
</evidence>
<comment type="catalytic activity">
    <reaction evidence="1">
        <text>adenosylcob(III)inamide + ATP = adenosylcob(III)inamide phosphate + ADP + H(+)</text>
        <dbReference type="Rhea" id="RHEA:15769"/>
        <dbReference type="ChEBI" id="CHEBI:2480"/>
        <dbReference type="ChEBI" id="CHEBI:15378"/>
        <dbReference type="ChEBI" id="CHEBI:30616"/>
        <dbReference type="ChEBI" id="CHEBI:58502"/>
        <dbReference type="ChEBI" id="CHEBI:456216"/>
        <dbReference type="EC" id="2.7.1.156"/>
    </reaction>
</comment>
<gene>
    <name evidence="18" type="primary">cobU</name>
    <name evidence="18" type="ORF">ACFQNG_08620</name>
</gene>
<dbReference type="RefSeq" id="WP_379864513.1">
    <property type="nucleotide sequence ID" value="NZ_JBHTBW010000021.1"/>
</dbReference>
<comment type="function">
    <text evidence="4">Catalyzes ATP-dependent phosphorylation of adenosylcobinamide and addition of GMP to adenosylcobinamide phosphate.</text>
</comment>
<keyword evidence="11 18" id="KW-0808">Transferase</keyword>
<comment type="pathway">
    <text evidence="5">Cofactor biosynthesis; adenosylcobalamin biosynthesis; adenosylcobalamin from cob(II)yrinate a,c-diamide: step 6/7.</text>
</comment>
<organism evidence="18 19">
    <name type="scientific">Laceyella putida</name>
    <dbReference type="NCBI Taxonomy" id="110101"/>
    <lineage>
        <taxon>Bacteria</taxon>
        <taxon>Bacillati</taxon>
        <taxon>Bacillota</taxon>
        <taxon>Bacilli</taxon>
        <taxon>Bacillales</taxon>
        <taxon>Thermoactinomycetaceae</taxon>
        <taxon>Laceyella</taxon>
    </lineage>
</organism>
<keyword evidence="12" id="KW-0547">Nucleotide-binding</keyword>
<dbReference type="Proteomes" id="UP001596500">
    <property type="component" value="Unassembled WGS sequence"/>
</dbReference>
<evidence type="ECO:0000256" key="13">
    <source>
        <dbReference type="ARBA" id="ARBA00022777"/>
    </source>
</evidence>
<name>A0ABW2RJL0_9BACL</name>
<dbReference type="PANTHER" id="PTHR34848:SF1">
    <property type="entry name" value="BIFUNCTIONAL ADENOSYLCOBALAMIN BIOSYNTHESIS PROTEIN COBU"/>
    <property type="match status" value="1"/>
</dbReference>
<evidence type="ECO:0000256" key="9">
    <source>
        <dbReference type="ARBA" id="ARBA00012523"/>
    </source>
</evidence>
<evidence type="ECO:0000256" key="1">
    <source>
        <dbReference type="ARBA" id="ARBA00000312"/>
    </source>
</evidence>
<reference evidence="19" key="1">
    <citation type="journal article" date="2019" name="Int. J. Syst. Evol. Microbiol.">
        <title>The Global Catalogue of Microorganisms (GCM) 10K type strain sequencing project: providing services to taxonomists for standard genome sequencing and annotation.</title>
        <authorList>
            <consortium name="The Broad Institute Genomics Platform"/>
            <consortium name="The Broad Institute Genome Sequencing Center for Infectious Disease"/>
            <person name="Wu L."/>
            <person name="Ma J."/>
        </authorList>
    </citation>
    <scope>NUCLEOTIDE SEQUENCE [LARGE SCALE GENOMIC DNA]</scope>
    <source>
        <strain evidence="19">CGMCC 1.12942</strain>
    </source>
</reference>
<dbReference type="PIRSF" id="PIRSF006135">
    <property type="entry name" value="CobU"/>
    <property type="match status" value="1"/>
</dbReference>
<dbReference type="Pfam" id="PF02283">
    <property type="entry name" value="CobU"/>
    <property type="match status" value="1"/>
</dbReference>
<comment type="catalytic activity">
    <reaction evidence="3">
        <text>adenosylcob(III)inamide + GTP = adenosylcob(III)inamide phosphate + GDP + H(+)</text>
        <dbReference type="Rhea" id="RHEA:15765"/>
        <dbReference type="ChEBI" id="CHEBI:2480"/>
        <dbReference type="ChEBI" id="CHEBI:15378"/>
        <dbReference type="ChEBI" id="CHEBI:37565"/>
        <dbReference type="ChEBI" id="CHEBI:58189"/>
        <dbReference type="ChEBI" id="CHEBI:58502"/>
        <dbReference type="EC" id="2.7.1.156"/>
    </reaction>
</comment>
<dbReference type="Gene3D" id="3.40.50.300">
    <property type="entry name" value="P-loop containing nucleotide triphosphate hydrolases"/>
    <property type="match status" value="1"/>
</dbReference>
<dbReference type="SUPFAM" id="SSF52540">
    <property type="entry name" value="P-loop containing nucleoside triphosphate hydrolases"/>
    <property type="match status" value="1"/>
</dbReference>
<comment type="caution">
    <text evidence="18">The sequence shown here is derived from an EMBL/GenBank/DDBJ whole genome shotgun (WGS) entry which is preliminary data.</text>
</comment>
<keyword evidence="14" id="KW-0067">ATP-binding</keyword>
<evidence type="ECO:0000256" key="6">
    <source>
        <dbReference type="ARBA" id="ARBA00005159"/>
    </source>
</evidence>
<dbReference type="InterPro" id="IPR003203">
    <property type="entry name" value="CobU/CobP"/>
</dbReference>